<sequence length="255" mass="24862">MTHATTRRRARRRVALAGGLALAAGLLTTQAAHAAPSVAQVAVDAPAEAEIGAEIDVTVAVTDAADLYAYDLAVSYDPALVAFVEDSAVTPDGGFSDTSDDGAGTLAVAHTRLGASPGLEGDVTLATLTFTTLSDGAATFAVPVVSIVGADEETDELTDAASAVTTIAAEVVPTDDPTDDATDEPTDPAAAGDDGTDDGSADPTTDPTSTTTAGAGGGPLASTGANAAMLVGGAVLLVATGAGILAARRKAVASR</sequence>
<dbReference type="InterPro" id="IPR002102">
    <property type="entry name" value="Cohesin_dom"/>
</dbReference>
<keyword evidence="6" id="KW-1185">Reference proteome</keyword>
<dbReference type="PROSITE" id="PS51318">
    <property type="entry name" value="TAT"/>
    <property type="match status" value="1"/>
</dbReference>
<feature type="region of interest" description="Disordered" evidence="1">
    <location>
        <begin position="171"/>
        <end position="218"/>
    </location>
</feature>
<proteinExistence type="predicted"/>
<organism evidence="5 6">
    <name type="scientific">Cellulosimicrobium arenosum</name>
    <dbReference type="NCBI Taxonomy" id="2708133"/>
    <lineage>
        <taxon>Bacteria</taxon>
        <taxon>Bacillati</taxon>
        <taxon>Actinomycetota</taxon>
        <taxon>Actinomycetes</taxon>
        <taxon>Micrococcales</taxon>
        <taxon>Promicromonosporaceae</taxon>
        <taxon>Cellulosimicrobium</taxon>
    </lineage>
</organism>
<dbReference type="AlphaFoldDB" id="A0A927G730"/>
<dbReference type="InterPro" id="IPR006311">
    <property type="entry name" value="TAT_signal"/>
</dbReference>
<dbReference type="RefSeq" id="WP_191827311.1">
    <property type="nucleotide sequence ID" value="NZ_JACYHB010000001.1"/>
</dbReference>
<keyword evidence="2" id="KW-0472">Membrane</keyword>
<dbReference type="Gene3D" id="2.60.40.680">
    <property type="match status" value="1"/>
</dbReference>
<evidence type="ECO:0000313" key="6">
    <source>
        <dbReference type="Proteomes" id="UP000610846"/>
    </source>
</evidence>
<feature type="compositionally biased region" description="Low complexity" evidence="1">
    <location>
        <begin position="201"/>
        <end position="213"/>
    </location>
</feature>
<evidence type="ECO:0000256" key="1">
    <source>
        <dbReference type="SAM" id="MobiDB-lite"/>
    </source>
</evidence>
<feature type="chain" id="PRO_5037088580" description="Cohesin domain-containing protein" evidence="3">
    <location>
        <begin position="35"/>
        <end position="255"/>
    </location>
</feature>
<dbReference type="Proteomes" id="UP000610846">
    <property type="component" value="Unassembled WGS sequence"/>
</dbReference>
<reference evidence="5" key="2">
    <citation type="submission" date="2020-09" db="EMBL/GenBank/DDBJ databases">
        <authorList>
            <person name="Yu Y."/>
        </authorList>
    </citation>
    <scope>NUCLEOTIDE SEQUENCE</scope>
    <source>
        <strain evidence="5">KCTC 49039</strain>
    </source>
</reference>
<feature type="compositionally biased region" description="Acidic residues" evidence="1">
    <location>
        <begin position="176"/>
        <end position="186"/>
    </location>
</feature>
<evidence type="ECO:0000313" key="5">
    <source>
        <dbReference type="EMBL" id="MBD8077749.1"/>
    </source>
</evidence>
<feature type="transmembrane region" description="Helical" evidence="2">
    <location>
        <begin position="227"/>
        <end position="247"/>
    </location>
</feature>
<evidence type="ECO:0000259" key="4">
    <source>
        <dbReference type="Pfam" id="PF00963"/>
    </source>
</evidence>
<comment type="caution">
    <text evidence="5">The sequence shown here is derived from an EMBL/GenBank/DDBJ whole genome shotgun (WGS) entry which is preliminary data.</text>
</comment>
<evidence type="ECO:0000256" key="3">
    <source>
        <dbReference type="SAM" id="SignalP"/>
    </source>
</evidence>
<keyword evidence="3" id="KW-0732">Signal</keyword>
<dbReference type="CDD" id="cd08547">
    <property type="entry name" value="Type_II_cohesin"/>
    <property type="match status" value="1"/>
</dbReference>
<name>A0A927G730_9MICO</name>
<dbReference type="SUPFAM" id="SSF49384">
    <property type="entry name" value="Carbohydrate-binding domain"/>
    <property type="match status" value="1"/>
</dbReference>
<feature type="signal peptide" evidence="3">
    <location>
        <begin position="1"/>
        <end position="34"/>
    </location>
</feature>
<protein>
    <recommendedName>
        <fullName evidence="4">Cohesin domain-containing protein</fullName>
    </recommendedName>
</protein>
<gene>
    <name evidence="5" type="ORF">IF651_01565</name>
</gene>
<keyword evidence="2" id="KW-0812">Transmembrane</keyword>
<keyword evidence="2" id="KW-1133">Transmembrane helix</keyword>
<dbReference type="EMBL" id="JACYHB010000001">
    <property type="protein sequence ID" value="MBD8077749.1"/>
    <property type="molecule type" value="Genomic_DNA"/>
</dbReference>
<reference evidence="5" key="1">
    <citation type="journal article" date="2018" name="Curr. Microbiol.">
        <title>Cellulosimicrobium arenosum sp. nov., Isolated from Marine Sediment Sand.</title>
        <authorList>
            <person name="Oh M."/>
            <person name="Kim J.H."/>
            <person name="Yoon J.H."/>
            <person name="Schumann P."/>
            <person name="Kim W."/>
        </authorList>
    </citation>
    <scope>NUCLEOTIDE SEQUENCE</scope>
    <source>
        <strain evidence="5">KCTC 49039</strain>
    </source>
</reference>
<dbReference type="GO" id="GO:0000272">
    <property type="term" value="P:polysaccharide catabolic process"/>
    <property type="evidence" value="ECO:0007669"/>
    <property type="project" value="InterPro"/>
</dbReference>
<dbReference type="GO" id="GO:0030246">
    <property type="term" value="F:carbohydrate binding"/>
    <property type="evidence" value="ECO:0007669"/>
    <property type="project" value="InterPro"/>
</dbReference>
<dbReference type="Pfam" id="PF00963">
    <property type="entry name" value="Cohesin"/>
    <property type="match status" value="1"/>
</dbReference>
<accession>A0A927G730</accession>
<dbReference type="InterPro" id="IPR008965">
    <property type="entry name" value="CBM2/CBM3_carb-bd_dom_sf"/>
</dbReference>
<evidence type="ECO:0000256" key="2">
    <source>
        <dbReference type="SAM" id="Phobius"/>
    </source>
</evidence>
<feature type="domain" description="Cohesin" evidence="4">
    <location>
        <begin position="40"/>
        <end position="161"/>
    </location>
</feature>